<dbReference type="SUPFAM" id="SSF48452">
    <property type="entry name" value="TPR-like"/>
    <property type="match status" value="1"/>
</dbReference>
<dbReference type="AlphaFoldDB" id="A0A1I7LEA8"/>
<dbReference type="SMART" id="SM00530">
    <property type="entry name" value="HTH_XRE"/>
    <property type="match status" value="1"/>
</dbReference>
<dbReference type="GO" id="GO:0003677">
    <property type="term" value="F:DNA binding"/>
    <property type="evidence" value="ECO:0007669"/>
    <property type="project" value="InterPro"/>
</dbReference>
<organism evidence="2 3">
    <name type="scientific">Alicyclobacillus macrosporangiidus</name>
    <dbReference type="NCBI Taxonomy" id="392015"/>
    <lineage>
        <taxon>Bacteria</taxon>
        <taxon>Bacillati</taxon>
        <taxon>Bacillota</taxon>
        <taxon>Bacilli</taxon>
        <taxon>Bacillales</taxon>
        <taxon>Alicyclobacillaceae</taxon>
        <taxon>Alicyclobacillus</taxon>
    </lineage>
</organism>
<dbReference type="InterPro" id="IPR001387">
    <property type="entry name" value="Cro/C1-type_HTH"/>
</dbReference>
<dbReference type="STRING" id="392015.SAMN05421543_14010"/>
<dbReference type="PANTHER" id="PTHR37038:SF14">
    <property type="entry name" value="TRANSCRIPTIONAL ACTIVATOR"/>
    <property type="match status" value="1"/>
</dbReference>
<dbReference type="CDD" id="cd00093">
    <property type="entry name" value="HTH_XRE"/>
    <property type="match status" value="1"/>
</dbReference>
<sequence length="436" mass="49001">MPSIGEKIREIRLQRGMTQSDLGEGLVSSSMISQIEADRTRPSYPLLTALANRLGMPVEYFLDDLGDKFTLQAYLRLGEYFVRRQQPARAVETLQAAPTPETPGLMRQDYLLSFAQAWRSVGNTQQATACLEELREHALRAQDQRLLFHVRKEAGRLEYDMGNLDGAMHEWRKALELGEQLAQEDPPVPVTLRADLGELCLSLYTLHAQRGEWSAAISVLQRGAELCREFPRLHDVADALVNEARSVIDHDAVRAKDAVDRALALLDGLRLAELYVALQTRLSQHGHGPEPDAWNHAARATVAAAPGPFLDAELFRVERLLQAGEIDEALRRLQRCAGILEDYAKEPDVYPRWVETYRIRIEAARAMAEYRKGEVERAVDRMLGVAEALQRQNSAREAAAALAQVMMWYTEQGREDLVEGVSQRIETLLDATTRPA</sequence>
<dbReference type="Proteomes" id="UP000183508">
    <property type="component" value="Unassembled WGS sequence"/>
</dbReference>
<evidence type="ECO:0000313" key="3">
    <source>
        <dbReference type="Proteomes" id="UP000183508"/>
    </source>
</evidence>
<dbReference type="Gene3D" id="1.25.40.10">
    <property type="entry name" value="Tetratricopeptide repeat domain"/>
    <property type="match status" value="1"/>
</dbReference>
<dbReference type="InterPro" id="IPR011990">
    <property type="entry name" value="TPR-like_helical_dom_sf"/>
</dbReference>
<dbReference type="OrthoDB" id="2470999at2"/>
<dbReference type="RefSeq" id="WP_074956604.1">
    <property type="nucleotide sequence ID" value="NZ_FPBV01000040.1"/>
</dbReference>
<evidence type="ECO:0000313" key="2">
    <source>
        <dbReference type="EMBL" id="SFV07924.1"/>
    </source>
</evidence>
<dbReference type="Pfam" id="PF01381">
    <property type="entry name" value="HTH_3"/>
    <property type="match status" value="1"/>
</dbReference>
<protein>
    <submittedName>
        <fullName evidence="2">Transcriptional regulator, contains XRE-family HTH domain</fullName>
    </submittedName>
</protein>
<dbReference type="PROSITE" id="PS50943">
    <property type="entry name" value="HTH_CROC1"/>
    <property type="match status" value="1"/>
</dbReference>
<keyword evidence="3" id="KW-1185">Reference proteome</keyword>
<dbReference type="eggNOG" id="COG1396">
    <property type="taxonomic scope" value="Bacteria"/>
</dbReference>
<dbReference type="SUPFAM" id="SSF47413">
    <property type="entry name" value="lambda repressor-like DNA-binding domains"/>
    <property type="match status" value="1"/>
</dbReference>
<proteinExistence type="predicted"/>
<dbReference type="Gene3D" id="1.10.260.40">
    <property type="entry name" value="lambda repressor-like DNA-binding domains"/>
    <property type="match status" value="1"/>
</dbReference>
<dbReference type="InterPro" id="IPR053163">
    <property type="entry name" value="HTH-type_regulator_Rgg"/>
</dbReference>
<reference evidence="3" key="1">
    <citation type="submission" date="2016-10" db="EMBL/GenBank/DDBJ databases">
        <authorList>
            <person name="Varghese N."/>
        </authorList>
    </citation>
    <scope>NUCLEOTIDE SEQUENCE [LARGE SCALE GENOMIC DNA]</scope>
    <source>
        <strain evidence="3">DSM 17980</strain>
    </source>
</reference>
<feature type="domain" description="HTH cro/C1-type" evidence="1">
    <location>
        <begin position="8"/>
        <end position="61"/>
    </location>
</feature>
<dbReference type="InterPro" id="IPR010982">
    <property type="entry name" value="Lambda_DNA-bd_dom_sf"/>
</dbReference>
<name>A0A1I7LEA8_9BACL</name>
<dbReference type="PANTHER" id="PTHR37038">
    <property type="entry name" value="TRANSCRIPTIONAL REGULATOR-RELATED"/>
    <property type="match status" value="1"/>
</dbReference>
<evidence type="ECO:0000259" key="1">
    <source>
        <dbReference type="PROSITE" id="PS50943"/>
    </source>
</evidence>
<accession>A0A1I7LEA8</accession>
<dbReference type="EMBL" id="FPBV01000040">
    <property type="protein sequence ID" value="SFV07924.1"/>
    <property type="molecule type" value="Genomic_DNA"/>
</dbReference>
<gene>
    <name evidence="2" type="ORF">SAMN05421543_14010</name>
</gene>